<keyword evidence="1" id="KW-0812">Transmembrane</keyword>
<protein>
    <submittedName>
        <fullName evidence="2">Uncharacterized protein</fullName>
    </submittedName>
</protein>
<gene>
    <name evidence="2" type="ORF">TR143587</name>
</gene>
<name>A0A0V0J7F8_SCHSO</name>
<proteinExistence type="predicted"/>
<evidence type="ECO:0000256" key="1">
    <source>
        <dbReference type="SAM" id="Phobius"/>
    </source>
</evidence>
<organism evidence="2">
    <name type="scientific">Schistocephalus solidus</name>
    <name type="common">Tapeworm</name>
    <dbReference type="NCBI Taxonomy" id="70667"/>
    <lineage>
        <taxon>Eukaryota</taxon>
        <taxon>Metazoa</taxon>
        <taxon>Spiralia</taxon>
        <taxon>Lophotrochozoa</taxon>
        <taxon>Platyhelminthes</taxon>
        <taxon>Cestoda</taxon>
        <taxon>Eucestoda</taxon>
        <taxon>Diphyllobothriidea</taxon>
        <taxon>Diphyllobothriidae</taxon>
        <taxon>Schistocephalus</taxon>
    </lineage>
</organism>
<sequence>QKYCVKWQPSKRQLFGRHGSILFTFQNEKSHKVGLFLIPFKGTNKSSLGALGMLSCILIGASKSALIIKQNAILSQRIFFENDTASPHWALSLKMAEIMEDTRPSP</sequence>
<accession>A0A0V0J7F8</accession>
<dbReference type="AlphaFoldDB" id="A0A0V0J7F8"/>
<evidence type="ECO:0000313" key="2">
    <source>
        <dbReference type="EMBL" id="JAP61724.1"/>
    </source>
</evidence>
<keyword evidence="1" id="KW-1133">Transmembrane helix</keyword>
<feature type="non-terminal residue" evidence="2">
    <location>
        <position position="1"/>
    </location>
</feature>
<keyword evidence="1" id="KW-0472">Membrane</keyword>
<feature type="transmembrane region" description="Helical" evidence="1">
    <location>
        <begin position="48"/>
        <end position="68"/>
    </location>
</feature>
<reference evidence="2" key="1">
    <citation type="submission" date="2016-01" db="EMBL/GenBank/DDBJ databases">
        <title>Reference transcriptome for the parasite Schistocephalus solidus: insights into the molecular evolution of parasitism.</title>
        <authorList>
            <person name="Hebert F.O."/>
            <person name="Grambauer S."/>
            <person name="Barber I."/>
            <person name="Landry C.R."/>
            <person name="Aubin-Horth N."/>
        </authorList>
    </citation>
    <scope>NUCLEOTIDE SEQUENCE</scope>
</reference>
<dbReference type="EMBL" id="GEEE01001501">
    <property type="protein sequence ID" value="JAP61724.1"/>
    <property type="molecule type" value="Transcribed_RNA"/>
</dbReference>